<reference evidence="3" key="1">
    <citation type="submission" date="2020-09" db="EMBL/GenBank/DDBJ databases">
        <title>A novel bacterium of genus Paenibacillus, isolated from South China Sea.</title>
        <authorList>
            <person name="Huang H."/>
            <person name="Mo K."/>
            <person name="Hu Y."/>
        </authorList>
    </citation>
    <scope>NUCLEOTIDE SEQUENCE</scope>
    <source>
        <strain evidence="3">IB182496</strain>
    </source>
</reference>
<dbReference type="InterPro" id="IPR050640">
    <property type="entry name" value="Bact_2-comp_sensor_kinase"/>
</dbReference>
<keyword evidence="1" id="KW-0812">Transmembrane</keyword>
<dbReference type="Gene3D" id="3.30.450.20">
    <property type="entry name" value="PAS domain"/>
    <property type="match status" value="1"/>
</dbReference>
<dbReference type="PANTHER" id="PTHR34220">
    <property type="entry name" value="SENSOR HISTIDINE KINASE YPDA"/>
    <property type="match status" value="1"/>
</dbReference>
<dbReference type="RefSeq" id="WP_190916417.1">
    <property type="nucleotide sequence ID" value="NZ_JACXIZ010000014.1"/>
</dbReference>
<dbReference type="Proteomes" id="UP000621560">
    <property type="component" value="Unassembled WGS sequence"/>
</dbReference>
<feature type="transmembrane region" description="Helical" evidence="1">
    <location>
        <begin position="20"/>
        <end position="42"/>
    </location>
</feature>
<keyword evidence="1" id="KW-0472">Membrane</keyword>
<keyword evidence="3" id="KW-0808">Transferase</keyword>
<proteinExistence type="predicted"/>
<dbReference type="Gene3D" id="3.30.565.10">
    <property type="entry name" value="Histidine kinase-like ATPase, C-terminal domain"/>
    <property type="match status" value="1"/>
</dbReference>
<evidence type="ECO:0000313" key="3">
    <source>
        <dbReference type="EMBL" id="MBD2845110.1"/>
    </source>
</evidence>
<dbReference type="Pfam" id="PF06580">
    <property type="entry name" value="His_kinase"/>
    <property type="match status" value="1"/>
</dbReference>
<dbReference type="PANTHER" id="PTHR34220:SF7">
    <property type="entry name" value="SENSOR HISTIDINE KINASE YPDA"/>
    <property type="match status" value="1"/>
</dbReference>
<organism evidence="3 4">
    <name type="scientific">Paenibacillus sabuli</name>
    <dbReference type="NCBI Taxonomy" id="2772509"/>
    <lineage>
        <taxon>Bacteria</taxon>
        <taxon>Bacillati</taxon>
        <taxon>Bacillota</taxon>
        <taxon>Bacilli</taxon>
        <taxon>Bacillales</taxon>
        <taxon>Paenibacillaceae</taxon>
        <taxon>Paenibacillus</taxon>
    </lineage>
</organism>
<accession>A0A927BSY9</accession>
<feature type="transmembrane region" description="Helical" evidence="1">
    <location>
        <begin position="302"/>
        <end position="324"/>
    </location>
</feature>
<gene>
    <name evidence="3" type="ORF">IDH44_07895</name>
</gene>
<keyword evidence="4" id="KW-1185">Reference proteome</keyword>
<sequence>MESNTSLWTYIKNYKFNSLFFRNFLIVLFLLMVPLAVVHALVYSFNQAALREEIGRISAGELTRIRDNMDMILTEAENLSIRIGSDPDVEALVKGEMSGYPLPYASIARIRKLQDMLRISILTNPYVEEIELYNETTNHLLNMTSSGMLDKYAPPWWAAEYRQGKDEARTWISTVEIRRGEETSQSIVLYRQLVNEQSRSVLVISIGAAELEPLLREMTPEQQIYIVDQQRRILYARDNGLLHAPLSQLVPEPSLTGGGTDSHIMQLDGIDSVVTMAPSSRGDWTYLSIIPLELYESRQDRLYSFILLLVTVGIVSSLVIAFLISIRTYRPIQWVLSLLDQAHSPLHSMLGKRSSQATNELKYIATAIGESLEKSKQLEEELGRRYELMSRAQSIALQAQINPHMLYNTLEGINWKVMRLTGGKNEASMMLHALSKLLRLSLATGENVIPLRDELEHARLYVEVQQLHFKEELEVIWKINGAIQDHLTVKLTLQPIIENAIHHGIRPSGRQGVITITGYEESQSVVIKIKDNGVGIPAATAERINAEFRLEHIQEDTQIGLRNVNQRLKLIFGPAYGLRISGVKGEGTLVEMRMPRRSESRQ</sequence>
<feature type="domain" description="Histidine kinase/HSP90-like ATPase" evidence="2">
    <location>
        <begin position="488"/>
        <end position="598"/>
    </location>
</feature>
<dbReference type="GO" id="GO:0000155">
    <property type="term" value="F:phosphorelay sensor kinase activity"/>
    <property type="evidence" value="ECO:0007669"/>
    <property type="project" value="InterPro"/>
</dbReference>
<evidence type="ECO:0000256" key="1">
    <source>
        <dbReference type="SAM" id="Phobius"/>
    </source>
</evidence>
<dbReference type="EMBL" id="JACXIZ010000014">
    <property type="protein sequence ID" value="MBD2845110.1"/>
    <property type="molecule type" value="Genomic_DNA"/>
</dbReference>
<dbReference type="Pfam" id="PF02518">
    <property type="entry name" value="HATPase_c"/>
    <property type="match status" value="1"/>
</dbReference>
<dbReference type="SMART" id="SM00387">
    <property type="entry name" value="HATPase_c"/>
    <property type="match status" value="1"/>
</dbReference>
<dbReference type="InterPro" id="IPR010559">
    <property type="entry name" value="Sig_transdc_His_kin_internal"/>
</dbReference>
<dbReference type="SUPFAM" id="SSF55874">
    <property type="entry name" value="ATPase domain of HSP90 chaperone/DNA topoisomerase II/histidine kinase"/>
    <property type="match status" value="1"/>
</dbReference>
<dbReference type="InterPro" id="IPR036890">
    <property type="entry name" value="HATPase_C_sf"/>
</dbReference>
<comment type="caution">
    <text evidence="3">The sequence shown here is derived from an EMBL/GenBank/DDBJ whole genome shotgun (WGS) entry which is preliminary data.</text>
</comment>
<dbReference type="AlphaFoldDB" id="A0A927BSY9"/>
<dbReference type="InterPro" id="IPR003594">
    <property type="entry name" value="HATPase_dom"/>
</dbReference>
<name>A0A927BSY9_9BACL</name>
<keyword evidence="3" id="KW-0418">Kinase</keyword>
<evidence type="ECO:0000259" key="2">
    <source>
        <dbReference type="SMART" id="SM00387"/>
    </source>
</evidence>
<keyword evidence="1" id="KW-1133">Transmembrane helix</keyword>
<evidence type="ECO:0000313" key="4">
    <source>
        <dbReference type="Proteomes" id="UP000621560"/>
    </source>
</evidence>
<dbReference type="GO" id="GO:0016020">
    <property type="term" value="C:membrane"/>
    <property type="evidence" value="ECO:0007669"/>
    <property type="project" value="InterPro"/>
</dbReference>
<protein>
    <submittedName>
        <fullName evidence="3">Sensor histidine kinase</fullName>
    </submittedName>
</protein>